<dbReference type="InterPro" id="IPR050491">
    <property type="entry name" value="AmpC-like"/>
</dbReference>
<comment type="caution">
    <text evidence="4">The sequence shown here is derived from an EMBL/GenBank/DDBJ whole genome shotgun (WGS) entry which is preliminary data.</text>
</comment>
<dbReference type="VEuPathDB" id="FungiDB:CH63R_13312"/>
<dbReference type="InterPro" id="IPR021860">
    <property type="entry name" value="Peptidase_S12_Pab87-rel_C"/>
</dbReference>
<dbReference type="InterPro" id="IPR001466">
    <property type="entry name" value="Beta-lactam-related"/>
</dbReference>
<dbReference type="GeneID" id="28872393"/>
<dbReference type="Gene3D" id="3.40.710.10">
    <property type="entry name" value="DD-peptidase/beta-lactamase superfamily"/>
    <property type="match status" value="1"/>
</dbReference>
<dbReference type="Pfam" id="PF11954">
    <property type="entry name" value="DUF3471"/>
    <property type="match status" value="1"/>
</dbReference>
<dbReference type="KEGG" id="chig:CH63R_13312"/>
<reference evidence="5" key="1">
    <citation type="journal article" date="2017" name="BMC Genomics">
        <title>Gapless genome assembly of Colletotrichum higginsianum reveals chromosome structure and association of transposable elements with secondary metabolite gene clusters.</title>
        <authorList>
            <person name="Dallery J.-F."/>
            <person name="Lapalu N."/>
            <person name="Zampounis A."/>
            <person name="Pigne S."/>
            <person name="Luyten I."/>
            <person name="Amselem J."/>
            <person name="Wittenberg A.H.J."/>
            <person name="Zhou S."/>
            <person name="de Queiroz M.V."/>
            <person name="Robin G.P."/>
            <person name="Auger A."/>
            <person name="Hainaut M."/>
            <person name="Henrissat B."/>
            <person name="Kim K.-T."/>
            <person name="Lee Y.-H."/>
            <person name="Lespinet O."/>
            <person name="Schwartz D.C."/>
            <person name="Thon M.R."/>
            <person name="O'Connell R.J."/>
        </authorList>
    </citation>
    <scope>NUCLEOTIDE SEQUENCE [LARGE SCALE GENOMIC DNA]</scope>
    <source>
        <strain evidence="5">IMI 349063</strain>
    </source>
</reference>
<dbReference type="Proteomes" id="UP000092177">
    <property type="component" value="Chromosome 9"/>
</dbReference>
<organism evidence="4 5">
    <name type="scientific">Colletotrichum higginsianum (strain IMI 349063)</name>
    <name type="common">Crucifer anthracnose fungus</name>
    <dbReference type="NCBI Taxonomy" id="759273"/>
    <lineage>
        <taxon>Eukaryota</taxon>
        <taxon>Fungi</taxon>
        <taxon>Dikarya</taxon>
        <taxon>Ascomycota</taxon>
        <taxon>Pezizomycotina</taxon>
        <taxon>Sordariomycetes</taxon>
        <taxon>Hypocreomycetidae</taxon>
        <taxon>Glomerellales</taxon>
        <taxon>Glomerellaceae</taxon>
        <taxon>Colletotrichum</taxon>
        <taxon>Colletotrichum destructivum species complex</taxon>
    </lineage>
</organism>
<evidence type="ECO:0000313" key="5">
    <source>
        <dbReference type="Proteomes" id="UP000092177"/>
    </source>
</evidence>
<sequence>MAAAGAPGLSIGIINGVDGTTQSYHLGYRDVERQLRPNDQTRYNINSLSKSVVSVLTGMIIFGGQGQPAVTWSDPVRTWLPEFGCMSKDVRYDSNIVDLLSHRTGVVDSDNLWLGANNAVFLPKSEAIRSFTGLGFVEPFRTSFSYNNFGYEIVGQVLEKVTGKPLGKLLEDYVFRPLAMNRTSTSWMDSDDNEAKSYSVLKDLSPIEVGRPLLGNGTIMEAAGGVKSTLADLFVYYKALLQEINAQFDSGTDSTDISSLKFCRLISFNQARLPGQSIREQGYGLGLARGQLPGQLGRISANIGLGEEPIVGKGGPSTLVLYHHGCQPGSTSVVLLLPELKAGIVVLQNSLPLVDTPDLIGQFLLETLLQTPEPNDYLQLTRDFQEVAVHTIDNVREELEKHRVPGTKPRALESFKGRYWNELNNFCIDINVTNEGFLSLRLQGDDSEVYLLHHYHYDTFSWLMPHDEIIKRGRMVTFFGWEYYLMEFSGITTDSDIHQFHWKVMDSYTTTFTKEKANTDTSVS</sequence>
<name>A0A1B7XWQ5_COLHI</name>
<dbReference type="PANTHER" id="PTHR46825:SF14">
    <property type="entry name" value="BETA-LACTAMASE-RELATED DOMAIN-CONTAINING PROTEIN"/>
    <property type="match status" value="1"/>
</dbReference>
<comment type="similarity">
    <text evidence="1">Belongs to the peptidase S12 family.</text>
</comment>
<dbReference type="InterPro" id="IPR012338">
    <property type="entry name" value="Beta-lactam/transpept-like"/>
</dbReference>
<evidence type="ECO:0000259" key="3">
    <source>
        <dbReference type="Pfam" id="PF11954"/>
    </source>
</evidence>
<feature type="domain" description="Peptidase S12 Pab87-related C-terminal" evidence="3">
    <location>
        <begin position="403"/>
        <end position="505"/>
    </location>
</feature>
<evidence type="ECO:0000259" key="2">
    <source>
        <dbReference type="Pfam" id="PF00144"/>
    </source>
</evidence>
<gene>
    <name evidence="4" type="ORF">CH63R_13312</name>
</gene>
<feature type="domain" description="Beta-lactamase-related" evidence="2">
    <location>
        <begin position="2"/>
        <end position="353"/>
    </location>
</feature>
<dbReference type="Pfam" id="PF00144">
    <property type="entry name" value="Beta-lactamase"/>
    <property type="match status" value="1"/>
</dbReference>
<dbReference type="EMBL" id="LTAN01000009">
    <property type="protein sequence ID" value="OBR04185.1"/>
    <property type="molecule type" value="Genomic_DNA"/>
</dbReference>
<proteinExistence type="inferred from homology"/>
<keyword evidence="5" id="KW-1185">Reference proteome</keyword>
<evidence type="ECO:0000313" key="4">
    <source>
        <dbReference type="EMBL" id="OBR04185.1"/>
    </source>
</evidence>
<protein>
    <submittedName>
        <fullName evidence="4">Penicillin-binding protein</fullName>
    </submittedName>
</protein>
<dbReference type="PANTHER" id="PTHR46825">
    <property type="entry name" value="D-ALANYL-D-ALANINE-CARBOXYPEPTIDASE/ENDOPEPTIDASE AMPH"/>
    <property type="match status" value="1"/>
</dbReference>
<evidence type="ECO:0000256" key="1">
    <source>
        <dbReference type="ARBA" id="ARBA00038215"/>
    </source>
</evidence>
<dbReference type="SUPFAM" id="SSF56601">
    <property type="entry name" value="beta-lactamase/transpeptidase-like"/>
    <property type="match status" value="1"/>
</dbReference>
<dbReference type="AlphaFoldDB" id="A0A1B7XWQ5"/>
<accession>A0A1B7XWQ5</accession>
<dbReference type="RefSeq" id="XP_018152703.1">
    <property type="nucleotide sequence ID" value="XM_018308286.1"/>
</dbReference>